<feature type="domain" description="Fe2OG dioxygenase" evidence="2">
    <location>
        <begin position="118"/>
        <end position="210"/>
    </location>
</feature>
<accession>A0A918NI36</accession>
<dbReference type="PROSITE" id="PS51471">
    <property type="entry name" value="FE2OG_OXY"/>
    <property type="match status" value="1"/>
</dbReference>
<organism evidence="3 4">
    <name type="scientific">Streptomyces minutiscleroticus</name>
    <dbReference type="NCBI Taxonomy" id="68238"/>
    <lineage>
        <taxon>Bacteria</taxon>
        <taxon>Bacillati</taxon>
        <taxon>Actinomycetota</taxon>
        <taxon>Actinomycetes</taxon>
        <taxon>Kitasatosporales</taxon>
        <taxon>Streptomycetaceae</taxon>
        <taxon>Streptomyces</taxon>
    </lineage>
</organism>
<sequence length="770" mass="84401">MGQAARERLARVLGAVKPAGAFSAQLSAPAHLLELEVHGVGAIRLPLRAPQAKQLIQVARPARFGRGEQTLSDPAVRDTWELTPEQFAMRGTGWEGLLDGALDHFREELGLPPGTRLRAEPHSFLVYGKGQFFLPHQDSEKDDSMVGTLVVSLPSPHTGGELIVEHAGERVTYRASKQDLTLVAFYADCRHQVTPVRSGHRHTLTFNLLAETTAQEAGQDAARGPVTEAARHLTEHFTRPAASRYGDGLLDPPNRLVFLLDHEYTQRGLSWSRLKGADATYAATLRAAARQAGCEAVLALAEVKETWDAYPADEDPWGDDHDYYDEEESEAEDAEETSGDLGDYQLNELVDDEITLSWWTTPDATAGEPVTLPVSWHETCSATPNSRLTPHHWEYEGYMGNYGNTLDRWYHRAAIVLWPRERAFPARAEADPSAALTEVRTRAENGDVQGARALAASLAPFWPTVTHDTDLFTAALDTAAVLDAPDTATMLLSPFGVAQLSAAHGTPMAAAARRYGERWTKGIVTTWFAAEHHNFDRIGWTQGTLRPLCETLHTAQSPGTARLLAAGIWKAVADELHRWTAAGAARREFRRPALEALAAPLADLVAVADEALHQTITGSLRSYPDTVLECLLPALRSAQASGTTAGWDAIAQDCARRLSHIAAQPPRDPADWSLPAAGAGCGCDLCDLLDEFLISRTRRSLEWPLAQAGRRHIHFRIDAADLPVNHETRRQGRPYTLVLTKTEELFTRAAQARRQVSTDLAWLTKAYGLA</sequence>
<evidence type="ECO:0000259" key="2">
    <source>
        <dbReference type="PROSITE" id="PS51471"/>
    </source>
</evidence>
<name>A0A918NI36_9ACTN</name>
<reference evidence="3" key="1">
    <citation type="journal article" date="2014" name="Int. J. Syst. Evol. Microbiol.">
        <title>Complete genome sequence of Corynebacterium casei LMG S-19264T (=DSM 44701T), isolated from a smear-ripened cheese.</title>
        <authorList>
            <consortium name="US DOE Joint Genome Institute (JGI-PGF)"/>
            <person name="Walter F."/>
            <person name="Albersmeier A."/>
            <person name="Kalinowski J."/>
            <person name="Ruckert C."/>
        </authorList>
    </citation>
    <scope>NUCLEOTIDE SEQUENCE</scope>
    <source>
        <strain evidence="3">JCM 4790</strain>
    </source>
</reference>
<gene>
    <name evidence="3" type="ORF">GCM10010358_24440</name>
</gene>
<feature type="region of interest" description="Disordered" evidence="1">
    <location>
        <begin position="310"/>
        <end position="341"/>
    </location>
</feature>
<feature type="compositionally biased region" description="Acidic residues" evidence="1">
    <location>
        <begin position="311"/>
        <end position="338"/>
    </location>
</feature>
<dbReference type="Gene3D" id="2.60.120.620">
    <property type="entry name" value="q2cbj1_9rhob like domain"/>
    <property type="match status" value="1"/>
</dbReference>
<dbReference type="InterPro" id="IPR005123">
    <property type="entry name" value="Oxoglu/Fe-dep_dioxygenase_dom"/>
</dbReference>
<comment type="caution">
    <text evidence="3">The sequence shown here is derived from an EMBL/GenBank/DDBJ whole genome shotgun (WGS) entry which is preliminary data.</text>
</comment>
<dbReference type="PANTHER" id="PTHR33099">
    <property type="entry name" value="FE2OG DIOXYGENASE DOMAIN-CONTAINING PROTEIN"/>
    <property type="match status" value="1"/>
</dbReference>
<protein>
    <recommendedName>
        <fullName evidence="2">Fe2OG dioxygenase domain-containing protein</fullName>
    </recommendedName>
</protein>
<proteinExistence type="predicted"/>
<dbReference type="PANTHER" id="PTHR33099:SF7">
    <property type="entry name" value="MYND-TYPE DOMAIN-CONTAINING PROTEIN"/>
    <property type="match status" value="1"/>
</dbReference>
<dbReference type="AlphaFoldDB" id="A0A918NI36"/>
<dbReference type="EMBL" id="BMVU01000008">
    <property type="protein sequence ID" value="GGX69149.1"/>
    <property type="molecule type" value="Genomic_DNA"/>
</dbReference>
<evidence type="ECO:0000256" key="1">
    <source>
        <dbReference type="SAM" id="MobiDB-lite"/>
    </source>
</evidence>
<keyword evidence="4" id="KW-1185">Reference proteome</keyword>
<evidence type="ECO:0000313" key="4">
    <source>
        <dbReference type="Proteomes" id="UP000619244"/>
    </source>
</evidence>
<reference evidence="3" key="2">
    <citation type="submission" date="2020-09" db="EMBL/GenBank/DDBJ databases">
        <authorList>
            <person name="Sun Q."/>
            <person name="Ohkuma M."/>
        </authorList>
    </citation>
    <scope>NUCLEOTIDE SEQUENCE</scope>
    <source>
        <strain evidence="3">JCM 4790</strain>
    </source>
</reference>
<dbReference type="InterPro" id="IPR044862">
    <property type="entry name" value="Pro_4_hyd_alph_FE2OG_OXY"/>
</dbReference>
<evidence type="ECO:0000313" key="3">
    <source>
        <dbReference type="EMBL" id="GGX69149.1"/>
    </source>
</evidence>
<dbReference type="Pfam" id="PF13640">
    <property type="entry name" value="2OG-FeII_Oxy_3"/>
    <property type="match status" value="1"/>
</dbReference>
<dbReference type="RefSeq" id="WP_190190233.1">
    <property type="nucleotide sequence ID" value="NZ_BMVU01000008.1"/>
</dbReference>
<dbReference type="Proteomes" id="UP000619244">
    <property type="component" value="Unassembled WGS sequence"/>
</dbReference>